<dbReference type="InterPro" id="IPR005282">
    <property type="entry name" value="LC_transporter"/>
</dbReference>
<evidence type="ECO:0000313" key="3">
    <source>
        <dbReference type="EMBL" id="RDW26106.1"/>
    </source>
</evidence>
<dbReference type="GO" id="GO:0005774">
    <property type="term" value="C:vacuolar membrane"/>
    <property type="evidence" value="ECO:0007669"/>
    <property type="project" value="TreeGrafter"/>
</dbReference>
<dbReference type="AlphaFoldDB" id="A0A1D8NJQ3"/>
<keyword evidence="1" id="KW-0812">Transmembrane</keyword>
<evidence type="ECO:0008006" key="6">
    <source>
        <dbReference type="Google" id="ProtNLM"/>
    </source>
</evidence>
<keyword evidence="1" id="KW-1133">Transmembrane helix</keyword>
<sequence length="301" mass="34083">MTGWIYLHQALRLLTPYPQAVLNNKRSSVAGFSLDYGLWAFVGAVCHFVFTLTYINSDLVHRQFVQRYPLAFDMPSASGVIALIDLNESLVWGVCAVQAWYSYRHTQTNAQSWSLECKVIMGLFFGVLVFLLMAVKSHPFAKVPSPPGVGYLGIKFIDVVDWLGIIGDFSVYARYVPQVSCNWTVQSCVGSSFLLIVLDLAGAFFGILDVLGAKKAKPTKERNRNKVVRAVRPSGLFWACWFRFFWDLVLLYQQVKYKGCRPLVKRKYVKPVDVEVMGEEDDSDEGHRLLRSGEVELRDMA</sequence>
<protein>
    <recommendedName>
        <fullName evidence="6">PQ loop repeat-domain-containing protein</fullName>
    </recommendedName>
</protein>
<evidence type="ECO:0000313" key="4">
    <source>
        <dbReference type="Proteomes" id="UP000182444"/>
    </source>
</evidence>
<dbReference type="VEuPathDB" id="FungiDB:YALI0_E23782g"/>
<dbReference type="GO" id="GO:0015184">
    <property type="term" value="F:L-cystine transmembrane transporter activity"/>
    <property type="evidence" value="ECO:0007669"/>
    <property type="project" value="TreeGrafter"/>
</dbReference>
<dbReference type="VEuPathDB" id="FungiDB:YALI1_E28150g"/>
<evidence type="ECO:0000313" key="5">
    <source>
        <dbReference type="Proteomes" id="UP000256601"/>
    </source>
</evidence>
<dbReference type="GO" id="GO:0000324">
    <property type="term" value="C:fungal-type vacuole"/>
    <property type="evidence" value="ECO:0007669"/>
    <property type="project" value="TreeGrafter"/>
</dbReference>
<dbReference type="Proteomes" id="UP000182444">
    <property type="component" value="Chromosome 1E"/>
</dbReference>
<dbReference type="Proteomes" id="UP000256601">
    <property type="component" value="Unassembled WGS sequence"/>
</dbReference>
<dbReference type="RefSeq" id="XP_504325.1">
    <property type="nucleotide sequence ID" value="XM_504325.1"/>
</dbReference>
<proteinExistence type="predicted"/>
<feature type="transmembrane region" description="Helical" evidence="1">
    <location>
        <begin position="113"/>
        <end position="135"/>
    </location>
</feature>
<feature type="transmembrane region" description="Helical" evidence="1">
    <location>
        <begin position="193"/>
        <end position="213"/>
    </location>
</feature>
<keyword evidence="1" id="KW-0472">Membrane</keyword>
<evidence type="ECO:0000256" key="1">
    <source>
        <dbReference type="SAM" id="Phobius"/>
    </source>
</evidence>
<dbReference type="PANTHER" id="PTHR13131">
    <property type="entry name" value="CYSTINOSIN"/>
    <property type="match status" value="1"/>
</dbReference>
<dbReference type="OrthoDB" id="75720at2759"/>
<feature type="transmembrane region" description="Helical" evidence="1">
    <location>
        <begin position="36"/>
        <end position="55"/>
    </location>
</feature>
<gene>
    <name evidence="3" type="ORF">B0I71DRAFT_131416</name>
    <name evidence="2" type="ORF">YALI1_E28150g</name>
</gene>
<evidence type="ECO:0000313" key="2">
    <source>
        <dbReference type="EMBL" id="AOW05872.1"/>
    </source>
</evidence>
<dbReference type="EMBL" id="CP017557">
    <property type="protein sequence ID" value="AOW05872.1"/>
    <property type="molecule type" value="Genomic_DNA"/>
</dbReference>
<dbReference type="PANTHER" id="PTHR13131:SF5">
    <property type="entry name" value="CYSTINOSIN"/>
    <property type="match status" value="1"/>
</dbReference>
<accession>A0A1D8NJQ3</accession>
<name>A0A1D8NJQ3_YARLL</name>
<organism evidence="2 4">
    <name type="scientific">Yarrowia lipolytica</name>
    <name type="common">Candida lipolytica</name>
    <dbReference type="NCBI Taxonomy" id="4952"/>
    <lineage>
        <taxon>Eukaryota</taxon>
        <taxon>Fungi</taxon>
        <taxon>Dikarya</taxon>
        <taxon>Ascomycota</taxon>
        <taxon>Saccharomycotina</taxon>
        <taxon>Dipodascomycetes</taxon>
        <taxon>Dipodascales</taxon>
        <taxon>Dipodascales incertae sedis</taxon>
        <taxon>Yarrowia</taxon>
    </lineage>
</organism>
<reference evidence="3 5" key="2">
    <citation type="submission" date="2018-07" db="EMBL/GenBank/DDBJ databases">
        <title>Draft Genome Assemblies for Five Robust Yarrowia lipolytica Strains Exhibiting High Lipid Production and Pentose Sugar Utilization and Sugar Alcohol Secretion from Undetoxified Lignocellulosic Biomass Hydrolysates.</title>
        <authorList>
            <consortium name="DOE Joint Genome Institute"/>
            <person name="Walker C."/>
            <person name="Ryu S."/>
            <person name="Na H."/>
            <person name="Zane M."/>
            <person name="LaButti K."/>
            <person name="Lipzen A."/>
            <person name="Haridas S."/>
            <person name="Barry K."/>
            <person name="Grigoriev I.V."/>
            <person name="Quarterman J."/>
            <person name="Slininger P."/>
            <person name="Dien B."/>
            <person name="Trinh C.T."/>
        </authorList>
    </citation>
    <scope>NUCLEOTIDE SEQUENCE [LARGE SCALE GENOMIC DNA]</scope>
    <source>
        <strain evidence="3 5">YB392</strain>
    </source>
</reference>
<dbReference type="KEGG" id="yli:2912684"/>
<reference evidence="2 4" key="1">
    <citation type="journal article" date="2016" name="PLoS ONE">
        <title>Sequence Assembly of Yarrowia lipolytica Strain W29/CLIB89 Shows Transposable Element Diversity.</title>
        <authorList>
            <person name="Magnan C."/>
            <person name="Yu J."/>
            <person name="Chang I."/>
            <person name="Jahn E."/>
            <person name="Kanomata Y."/>
            <person name="Wu J."/>
            <person name="Zeller M."/>
            <person name="Oakes M."/>
            <person name="Baldi P."/>
            <person name="Sandmeyer S."/>
        </authorList>
    </citation>
    <scope>NUCLEOTIDE SEQUENCE [LARGE SCALE GENOMIC DNA]</scope>
    <source>
        <strain evidence="2">CLIB89</strain>
        <strain evidence="4">CLIB89(W29)</strain>
    </source>
</reference>
<dbReference type="GeneID" id="2912684"/>
<dbReference type="EMBL" id="KZ858986">
    <property type="protein sequence ID" value="RDW26106.1"/>
    <property type="molecule type" value="Genomic_DNA"/>
</dbReference>